<reference evidence="1 3" key="1">
    <citation type="journal article" date="2023" name="Microb. Genom.">
        <title>Mesoterricola silvestris gen. nov., sp. nov., Mesoterricola sediminis sp. nov., Geothrix oryzae sp. nov., Geothrix edaphica sp. nov., Geothrix rubra sp. nov., and Geothrix limicola sp. nov., six novel members of Acidobacteriota isolated from soils.</title>
        <authorList>
            <person name="Weisberg A.J."/>
            <person name="Pearce E."/>
            <person name="Kramer C.G."/>
            <person name="Chang J.H."/>
            <person name="Clarke C.R."/>
        </authorList>
    </citation>
    <scope>NUCLEOTIDE SEQUENCE</scope>
    <source>
        <strain evidence="2 3">NB05-1H</strain>
        <strain evidence="1">NRRL_B-16521</strain>
    </source>
</reference>
<dbReference type="Proteomes" id="UP001282288">
    <property type="component" value="Unassembled WGS sequence"/>
</dbReference>
<dbReference type="AlphaFoldDB" id="A0AAP6BK57"/>
<evidence type="ECO:0000313" key="2">
    <source>
        <dbReference type="EMBL" id="MDX3025535.1"/>
    </source>
</evidence>
<evidence type="ECO:0000313" key="1">
    <source>
        <dbReference type="EMBL" id="MDX2966196.1"/>
    </source>
</evidence>
<accession>A0AAP6BK57</accession>
<evidence type="ECO:0000313" key="3">
    <source>
        <dbReference type="Proteomes" id="UP001272987"/>
    </source>
</evidence>
<gene>
    <name evidence="1" type="ORF">PV399_41785</name>
    <name evidence="2" type="ORF">PV666_47900</name>
</gene>
<dbReference type="EMBL" id="JARAWC010000053">
    <property type="protein sequence ID" value="MDX2966196.1"/>
    <property type="molecule type" value="Genomic_DNA"/>
</dbReference>
<protein>
    <submittedName>
        <fullName evidence="1">Uncharacterized protein</fullName>
    </submittedName>
</protein>
<keyword evidence="3" id="KW-1185">Reference proteome</keyword>
<organism evidence="1 4">
    <name type="scientific">Streptomyces acidiscabies</name>
    <dbReference type="NCBI Taxonomy" id="42234"/>
    <lineage>
        <taxon>Bacteria</taxon>
        <taxon>Bacillati</taxon>
        <taxon>Actinomycetota</taxon>
        <taxon>Actinomycetes</taxon>
        <taxon>Kitasatosporales</taxon>
        <taxon>Streptomycetaceae</taxon>
        <taxon>Streptomyces</taxon>
    </lineage>
</organism>
<dbReference type="GeneID" id="69810271"/>
<name>A0AAP6BK57_9ACTN</name>
<proteinExistence type="predicted"/>
<dbReference type="RefSeq" id="WP_010354600.1">
    <property type="nucleotide sequence ID" value="NZ_CP122369.1"/>
</dbReference>
<dbReference type="EMBL" id="JARAWP010000049">
    <property type="protein sequence ID" value="MDX3025535.1"/>
    <property type="molecule type" value="Genomic_DNA"/>
</dbReference>
<comment type="caution">
    <text evidence="1">The sequence shown here is derived from an EMBL/GenBank/DDBJ whole genome shotgun (WGS) entry which is preliminary data.</text>
</comment>
<sequence>MRRRGELRCAVGRYCPLGFNATWAYLATLAPDLRTEPAALPRALAVLEESRGVFLLQEREFAARRRGEKAAGWRTPGVRGAAPCWPGTVPPSRLGLIAAVANRHTAFRSWPASVEETPLAELHARLDACAVAYLADLGRQGPDAAKELADTLDGIEALTLPGFAPLDYLRFGRLLAYAMSVTNAPS</sequence>
<evidence type="ECO:0000313" key="4">
    <source>
        <dbReference type="Proteomes" id="UP001282288"/>
    </source>
</evidence>
<dbReference type="Proteomes" id="UP001272987">
    <property type="component" value="Unassembled WGS sequence"/>
</dbReference>